<dbReference type="EMBL" id="RBWU01000008">
    <property type="protein sequence ID" value="RKS68210.1"/>
    <property type="molecule type" value="Genomic_DNA"/>
</dbReference>
<evidence type="ECO:0000313" key="3">
    <source>
        <dbReference type="Proteomes" id="UP000274601"/>
    </source>
</evidence>
<dbReference type="InterPro" id="IPR041013">
    <property type="entry name" value="AOC-like"/>
</dbReference>
<organism evidence="2 3">
    <name type="scientific">Actinomadura pelletieri DSM 43383</name>
    <dbReference type="NCBI Taxonomy" id="1120940"/>
    <lineage>
        <taxon>Bacteria</taxon>
        <taxon>Bacillati</taxon>
        <taxon>Actinomycetota</taxon>
        <taxon>Actinomycetes</taxon>
        <taxon>Streptosporangiales</taxon>
        <taxon>Thermomonosporaceae</taxon>
        <taxon>Actinomadura</taxon>
    </lineage>
</organism>
<dbReference type="AlphaFoldDB" id="A0A495Q9P3"/>
<gene>
    <name evidence="2" type="ORF">BZB76_6464</name>
</gene>
<dbReference type="Pfam" id="PF18678">
    <property type="entry name" value="AOC_like"/>
    <property type="match status" value="1"/>
</dbReference>
<dbReference type="GO" id="GO:0016853">
    <property type="term" value="F:isomerase activity"/>
    <property type="evidence" value="ECO:0007669"/>
    <property type="project" value="InterPro"/>
</dbReference>
<feature type="domain" description="Allene oxide cyclase barrel-like" evidence="1">
    <location>
        <begin position="67"/>
        <end position="159"/>
    </location>
</feature>
<proteinExistence type="predicted"/>
<evidence type="ECO:0000313" key="2">
    <source>
        <dbReference type="EMBL" id="RKS68210.1"/>
    </source>
</evidence>
<keyword evidence="3" id="KW-1185">Reference proteome</keyword>
<evidence type="ECO:0000259" key="1">
    <source>
        <dbReference type="Pfam" id="PF18678"/>
    </source>
</evidence>
<protein>
    <recommendedName>
        <fullName evidence="1">Allene oxide cyclase barrel-like domain-containing protein</fullName>
    </recommendedName>
</protein>
<dbReference type="OrthoDB" id="3530112at2"/>
<reference evidence="2 3" key="1">
    <citation type="submission" date="2018-10" db="EMBL/GenBank/DDBJ databases">
        <title>Genomic Encyclopedia of Archaeal and Bacterial Type Strains, Phase II (KMG-II): from individual species to whole genera.</title>
        <authorList>
            <person name="Goeker M."/>
        </authorList>
    </citation>
    <scope>NUCLEOTIDE SEQUENCE [LARGE SCALE GENOMIC DNA]</scope>
    <source>
        <strain evidence="2 3">DSM 43383</strain>
    </source>
</reference>
<dbReference type="RefSeq" id="WP_121438130.1">
    <property type="nucleotide sequence ID" value="NZ_RBWU01000008.1"/>
</dbReference>
<name>A0A495Q9P3_9ACTN</name>
<accession>A0A495Q9P3</accession>
<dbReference type="GO" id="GO:0017000">
    <property type="term" value="P:antibiotic biosynthetic process"/>
    <property type="evidence" value="ECO:0007669"/>
    <property type="project" value="InterPro"/>
</dbReference>
<dbReference type="Proteomes" id="UP000274601">
    <property type="component" value="Unassembled WGS sequence"/>
</dbReference>
<comment type="caution">
    <text evidence="2">The sequence shown here is derived from an EMBL/GenBank/DDBJ whole genome shotgun (WGS) entry which is preliminary data.</text>
</comment>
<sequence length="186" mass="20031">MGLSSPRPRRYARLTAVTAAVVVVGAVQSVPASADRTGSPGERRCEVLDNLREQTIRFESLGSGSLEMQVGDSGSYYDNIYDASGKTIGNAIGVVTAVYKNSDGHLMTKYAEAVKLPGGIVRAEGWVDRTKVWQNKTVRYRAYGLTGRFRGKVGYRKWFIPPPPPGTPPGSGGGDVKIHLKMVLCG</sequence>